<proteinExistence type="predicted"/>
<dbReference type="Pfam" id="PF08522">
    <property type="entry name" value="BT_3987-like_N"/>
    <property type="match status" value="1"/>
</dbReference>
<dbReference type="GO" id="GO:0005975">
    <property type="term" value="P:carbohydrate metabolic process"/>
    <property type="evidence" value="ECO:0007669"/>
    <property type="project" value="InterPro"/>
</dbReference>
<feature type="chain" id="PRO_5039633135" evidence="1">
    <location>
        <begin position="28"/>
        <end position="564"/>
    </location>
</feature>
<evidence type="ECO:0000313" key="5">
    <source>
        <dbReference type="Proteomes" id="UP000886844"/>
    </source>
</evidence>
<dbReference type="Pfam" id="PF00704">
    <property type="entry name" value="Glyco_hydro_18"/>
    <property type="match status" value="1"/>
</dbReference>
<dbReference type="InterPro" id="IPR017853">
    <property type="entry name" value="GH"/>
</dbReference>
<dbReference type="Gene3D" id="3.20.20.80">
    <property type="entry name" value="Glycosidases"/>
    <property type="match status" value="1"/>
</dbReference>
<reference evidence="4" key="1">
    <citation type="journal article" date="2021" name="PeerJ">
        <title>Extensive microbial diversity within the chicken gut microbiome revealed by metagenomics and culture.</title>
        <authorList>
            <person name="Gilroy R."/>
            <person name="Ravi A."/>
            <person name="Getino M."/>
            <person name="Pursley I."/>
            <person name="Horton D.L."/>
            <person name="Alikhan N.F."/>
            <person name="Baker D."/>
            <person name="Gharbi K."/>
            <person name="Hall N."/>
            <person name="Watson M."/>
            <person name="Adriaenssens E.M."/>
            <person name="Foster-Nyarko E."/>
            <person name="Jarju S."/>
            <person name="Secka A."/>
            <person name="Antonio M."/>
            <person name="Oren A."/>
            <person name="Chaudhuri R.R."/>
            <person name="La Ragione R."/>
            <person name="Hildebrand F."/>
            <person name="Pallen M.J."/>
        </authorList>
    </citation>
    <scope>NUCLEOTIDE SEQUENCE</scope>
    <source>
        <strain evidence="4">5134</strain>
    </source>
</reference>
<feature type="signal peptide" evidence="1">
    <location>
        <begin position="1"/>
        <end position="27"/>
    </location>
</feature>
<accession>A0A9D2CBY4</accession>
<dbReference type="Proteomes" id="UP000886844">
    <property type="component" value="Unassembled WGS sequence"/>
</dbReference>
<dbReference type="EMBL" id="DXDA01000026">
    <property type="protein sequence ID" value="HIY68389.1"/>
    <property type="molecule type" value="Genomic_DNA"/>
</dbReference>
<keyword evidence="1" id="KW-0732">Signal</keyword>
<dbReference type="InterPro" id="IPR013728">
    <property type="entry name" value="BT_3987-like_N"/>
</dbReference>
<dbReference type="AlphaFoldDB" id="A0A9D2CBY4"/>
<evidence type="ECO:0000313" key="4">
    <source>
        <dbReference type="EMBL" id="HIY68389.1"/>
    </source>
</evidence>
<evidence type="ECO:0000256" key="1">
    <source>
        <dbReference type="SAM" id="SignalP"/>
    </source>
</evidence>
<dbReference type="SUPFAM" id="SSF51445">
    <property type="entry name" value="(Trans)glycosidases"/>
    <property type="match status" value="1"/>
</dbReference>
<comment type="caution">
    <text evidence="4">The sequence shown here is derived from an EMBL/GenBank/DDBJ whole genome shotgun (WGS) entry which is preliminary data.</text>
</comment>
<evidence type="ECO:0000259" key="2">
    <source>
        <dbReference type="Pfam" id="PF00704"/>
    </source>
</evidence>
<dbReference type="InterPro" id="IPR001223">
    <property type="entry name" value="Glyco_hydro18_cat"/>
</dbReference>
<feature type="domain" description="GH18" evidence="2">
    <location>
        <begin position="313"/>
        <end position="432"/>
    </location>
</feature>
<organism evidence="4 5">
    <name type="scientific">Candidatus Alistipes intestinigallinarum</name>
    <dbReference type="NCBI Taxonomy" id="2838440"/>
    <lineage>
        <taxon>Bacteria</taxon>
        <taxon>Pseudomonadati</taxon>
        <taxon>Bacteroidota</taxon>
        <taxon>Bacteroidia</taxon>
        <taxon>Bacteroidales</taxon>
        <taxon>Rikenellaceae</taxon>
        <taxon>Alistipes</taxon>
    </lineage>
</organism>
<evidence type="ECO:0000259" key="3">
    <source>
        <dbReference type="Pfam" id="PF08522"/>
    </source>
</evidence>
<dbReference type="PROSITE" id="PS51257">
    <property type="entry name" value="PROKAR_LIPOPROTEIN"/>
    <property type="match status" value="1"/>
</dbReference>
<dbReference type="Gene3D" id="2.60.40.1740">
    <property type="entry name" value="hypothetical protein (bacova_03559)"/>
    <property type="match status" value="1"/>
</dbReference>
<protein>
    <submittedName>
        <fullName evidence="4">DUF1735 domain-containing protein</fullName>
    </submittedName>
</protein>
<sequence length="564" mass="62746">MKRNNELRIRLRAAGFGLLGAAAVLFAGCEGEEFVRDGGEMPLPAGDTPTGALYAEGGYDPELQDFAICQDEVVSVVYRLNYPATEDVTVTLSVGTQEDVDAYNDAKGLRDVIENLGGCKRYRLLPETNYELPEAMTLTVPKGKTESEPLFIAVIYDKALLQDMLQLRMNYPWMLPLQVESIQGNILPLIADQQFGIGIRPGNLPSSSNGEMKLATEKPRPFTSFVFVDCRVVNPSYVIYYGYKESLYEAKQIGSKIRYVENRETITCYPMFDVECLRPLFIAQDAVTQGAVLQTDPDLMYVLTHQERYVDPQRKLDMKVCVSIETQAKSPVGLCNLSEENRSSLAWQIANFVKKYGLDGVALNDKGANYAVERAPAVDKSSYTKFLKALREALGNDKLILLSYDFDENSALYEAHDGLQAGDYLDFAWWGTENELCTPYDPESPVTPIAGLDKSKFAPIAGNPVDTPEFKDFWDTQSNQNTQKLKDLYDTGDCPGAVCLGILARTQNFAESYQQEIPSAIGPIPLHETDRKTKPGWYGQAFFAMEISIPEWTGGAYGAGLKDW</sequence>
<name>A0A9D2CBY4_9BACT</name>
<reference evidence="4" key="2">
    <citation type="submission" date="2021-04" db="EMBL/GenBank/DDBJ databases">
        <authorList>
            <person name="Gilroy R."/>
        </authorList>
    </citation>
    <scope>NUCLEOTIDE SEQUENCE</scope>
    <source>
        <strain evidence="4">5134</strain>
    </source>
</reference>
<gene>
    <name evidence="4" type="ORF">H9828_03105</name>
</gene>
<feature type="domain" description="BT-3987-like N-terminal" evidence="3">
    <location>
        <begin position="74"/>
        <end position="185"/>
    </location>
</feature>